<proteinExistence type="predicted"/>
<dbReference type="Proteomes" id="UP000230002">
    <property type="component" value="Unassembled WGS sequence"/>
</dbReference>
<evidence type="ECO:0000313" key="2">
    <source>
        <dbReference type="Proteomes" id="UP000230002"/>
    </source>
</evidence>
<gene>
    <name evidence="1" type="ORF">GSI_02412</name>
</gene>
<dbReference type="EMBL" id="AYKW01000003">
    <property type="protein sequence ID" value="PIL35682.1"/>
    <property type="molecule type" value="Genomic_DNA"/>
</dbReference>
<dbReference type="STRING" id="1077348.A0A2G8SPK9"/>
<accession>A0A2G8SPK9</accession>
<name>A0A2G8SPK9_9APHY</name>
<keyword evidence="2" id="KW-1185">Reference proteome</keyword>
<dbReference type="AlphaFoldDB" id="A0A2G8SPK9"/>
<protein>
    <recommendedName>
        <fullName evidence="3">F-box domain-containing protein</fullName>
    </recommendedName>
</protein>
<organism evidence="1 2">
    <name type="scientific">Ganoderma sinense ZZ0214-1</name>
    <dbReference type="NCBI Taxonomy" id="1077348"/>
    <lineage>
        <taxon>Eukaryota</taxon>
        <taxon>Fungi</taxon>
        <taxon>Dikarya</taxon>
        <taxon>Basidiomycota</taxon>
        <taxon>Agaricomycotina</taxon>
        <taxon>Agaricomycetes</taxon>
        <taxon>Polyporales</taxon>
        <taxon>Polyporaceae</taxon>
        <taxon>Ganoderma</taxon>
    </lineage>
</organism>
<dbReference type="OrthoDB" id="2724825at2759"/>
<dbReference type="SUPFAM" id="SSF52047">
    <property type="entry name" value="RNI-like"/>
    <property type="match status" value="1"/>
</dbReference>
<reference evidence="1 2" key="1">
    <citation type="journal article" date="2015" name="Sci. Rep.">
        <title>Chromosome-level genome map provides insights into diverse defense mechanisms in the medicinal fungus Ganoderma sinense.</title>
        <authorList>
            <person name="Zhu Y."/>
            <person name="Xu J."/>
            <person name="Sun C."/>
            <person name="Zhou S."/>
            <person name="Xu H."/>
            <person name="Nelson D.R."/>
            <person name="Qian J."/>
            <person name="Song J."/>
            <person name="Luo H."/>
            <person name="Xiang L."/>
            <person name="Li Y."/>
            <person name="Xu Z."/>
            <person name="Ji A."/>
            <person name="Wang L."/>
            <person name="Lu S."/>
            <person name="Hayward A."/>
            <person name="Sun W."/>
            <person name="Li X."/>
            <person name="Schwartz D.C."/>
            <person name="Wang Y."/>
            <person name="Chen S."/>
        </authorList>
    </citation>
    <scope>NUCLEOTIDE SEQUENCE [LARGE SCALE GENOMIC DNA]</scope>
    <source>
        <strain evidence="1 2">ZZ0214-1</strain>
    </source>
</reference>
<comment type="caution">
    <text evidence="1">The sequence shown here is derived from an EMBL/GenBank/DDBJ whole genome shotgun (WGS) entry which is preliminary data.</text>
</comment>
<evidence type="ECO:0008006" key="3">
    <source>
        <dbReference type="Google" id="ProtNLM"/>
    </source>
</evidence>
<dbReference type="Gene3D" id="3.80.10.10">
    <property type="entry name" value="Ribonuclease Inhibitor"/>
    <property type="match status" value="1"/>
</dbReference>
<dbReference type="InterPro" id="IPR032675">
    <property type="entry name" value="LRR_dom_sf"/>
</dbReference>
<evidence type="ECO:0000313" key="1">
    <source>
        <dbReference type="EMBL" id="PIL35682.1"/>
    </source>
</evidence>
<sequence length="378" mass="41428">MTTTPPSELALSCNFVKLAQECPDIQPLVRDLELRGRAATSKAWWEGAQTRDIPWPLLPTLPGNVPHPATRREPDAVEVLSWMRLTFSPVHGGVPPLLSLPNIHILRLSETTLSAESAAFFAEVFPGVHTLSINQCRVMSFAGLTALFQAFPRLRMLHLLAVEWLPRRPGGAVPDTACGSLANLTTLDLSRDICMEPLLDWLLKVSAHNTIRRLSCSIATRLNATAIRTFLKTSGSLLDHLSITLVESHDPTAILEATQLDLSACTGIQSLHIPCSRSRAEPSSRSLSWVLILLSKVPSPHLGEIRISIRPAELDRLNLEGLDVVLARNALSGLQSLTFDIDDTKAAPKFGVTRLEALLRQRVPTASAKGLVRLKSRY</sequence>